<evidence type="ECO:0000313" key="16">
    <source>
        <dbReference type="EMBL" id="QDV25046.1"/>
    </source>
</evidence>
<dbReference type="GO" id="GO:0005524">
    <property type="term" value="F:ATP binding"/>
    <property type="evidence" value="ECO:0007669"/>
    <property type="project" value="UniProtKB-KW"/>
</dbReference>
<evidence type="ECO:0000313" key="17">
    <source>
        <dbReference type="Proteomes" id="UP000318017"/>
    </source>
</evidence>
<dbReference type="SMART" id="SM00065">
    <property type="entry name" value="GAF"/>
    <property type="match status" value="1"/>
</dbReference>
<dbReference type="Gene3D" id="3.30.450.40">
    <property type="match status" value="1"/>
</dbReference>
<dbReference type="SMART" id="SM00448">
    <property type="entry name" value="REC"/>
    <property type="match status" value="1"/>
</dbReference>
<dbReference type="Gene3D" id="1.25.40.10">
    <property type="entry name" value="Tetratricopeptide repeat domain"/>
    <property type="match status" value="3"/>
</dbReference>
<sequence length="1966" mass="217041">MNTHWFQQLVIDEPLPVLEGGRYLYRETLHADPKKQTLRCTDSRTQADLVVRAFNTQLLPAGAKTLLLHEAEVGSQVSPSGVLPILEYGYQEDILYIVLPFAYGIRLDQQFQQERLTLSACLRLGIQLFQSLADLHNAGAIHRNIRPSNIFIRDTTAEKISIIGLGDIKRFNQEKLYGQHAASSVMYMSPEETGSIDYDVGPSSDLYSAGVLLFQCLTGVPPFASGSVSSVLLEHLTASVPDICSLTPNAPRELNEVVQRLLHKDPRDRYQTATAVATDLRAIEHALGQMHPSRIVVGVTDRRRSLTVPAFVNRDIGLPQLSQALDETNEGQGCLVYVEGVSGSGKSRLLIETAKLARSRRQLVLRGQCVNRVGNSPYAVFDGIVDGLQNAIQESPAALDEIRKQLGDLSETLVAALPRLREMLAVAASGVVAPEAFGENRTVEALQRFLECVGEVFGPTIVMLDDCQWCDALTLRVIQRWREKSERVALKTTLIASFRHEEVDETHLLRNQSPRHHIALQPFSDEEVGKLLESMAGSLPREVLRTVQRLAQGSPFMATAVLRGLVEASALVPLETGWQIRAAAFADLQSSDQAASILAKRIDLLPKDTLRVLSIGALLGKEFCLDISMALAEVTAAEIFEALRQARERQLVWAKSDGASFTFVHDQIRAALQRWLPDDEKRPLHHRAAEYLEEHSPDHFAEIAYHFDQAGEPQRAIEFAIRAAEQARRQFSLESAEQQYLIAVRSATTADLQTRFNISSGLGTTLMLRGKYADAAVYLAQAAEFADGTFAKAQIQTQQAELNFKRGDMDQATVAFEHALGSLGCFVPQNALAVFSALCFEACVQILHTLLPRWFVHRIKREPDASTTLAIGLYSKLTHGYWFCRTKGQCLWAHLRGLNLAERYAPTPELAHAYSEHAPVVSLIPLFHRAVTYAEKSLALRKHFQDVWGEGQTLTFYSCVLYYASDFRKCVEKGREAVRLLEMTGDYWQVHIARYQVAASLYHLGDFEGALNEVRLNYRSGTELGDEQASGIIFDVWARVFRTPLPTELLEVELQRSRQDRQGSVQVLIAAGIHDVYQHQWPTAIESLEQAYALARKAGILNAYTLPASAWLATAYRRQAAEVQTYQPRQCKHLLHKAKTAARRAIRQSKLCRNDLPRAYRELALAYAMQGNHQRMLRFLDKSVLTARQHHAEYELALSLYYRGTLTNSVTSYNGQADLSAAKALFESLDARQPKESSATHELEQSLSLVDRFDRVLHSGRSIASALSADRIFAEAKTAAVRLLRGDECYFIELDDEQCPINQSGYSLDSEMLGFVQSAIDAGQAISISNDSSTEDSSTATGDRSRLCVPIRKRDSVVACLYVAHHQVRNLFGEDELRLADFVAAITGAALENAAGFYELEQLNATLEQRVADGTAVARARADDLAKSNTQLERTTRELLVVQEQLQDAKETAEFANDSKSRFLATMSHEIRTPMNGILGMTELALRSELNNKQRNCLTIVKQSGNALLGLLNDILDLSKVEAGKMELENIQFEPTATIVDAIKLLSINAANKQVELVCDLSPELPQSLYGDPCRLRQIIVNLVGNAIKFTDVGEVVVRARLTTDSSDRSCLQLSVRDTGPGIPPAKHQAIFESFQQDDSSTTRRYGGTGLGLTISAQLVALMEGKIWVDSELGQGSTFHVQLPLSQAVPAESFTHSLADTSIAIVTSVFSAAESYRDTLQFAGAHCTHLTDLEPNVTALSAAANSNARRSIILFDLGFQSSEWPSTDSIRALQQAQVEVFVLLPVNAPEEATLKLGIPYENCLAKPTSAKELVEALTTSSSEDIESNVATNSPASTAGLSILLVDDAEINQEVAQGVLEIFGHRCTVASSGQEAVDANHQDSFDVVLMDLEMPGMDGLQATREIRKTDNGPHRTPIIAMTAHVLEGTEIKCLEAGMDACLTKPIQPETLQAMLLHWTTGNLQPAY</sequence>
<keyword evidence="12" id="KW-0175">Coiled coil</keyword>
<dbReference type="InterPro" id="IPR003661">
    <property type="entry name" value="HisK_dim/P_dom"/>
</dbReference>
<dbReference type="PROSITE" id="PS50011">
    <property type="entry name" value="PROTEIN_KINASE_DOM"/>
    <property type="match status" value="1"/>
</dbReference>
<dbReference type="SMART" id="SM00388">
    <property type="entry name" value="HisKA"/>
    <property type="match status" value="1"/>
</dbReference>
<dbReference type="Pfam" id="PF13191">
    <property type="entry name" value="AAA_16"/>
    <property type="match status" value="1"/>
</dbReference>
<keyword evidence="6 16" id="KW-0418">Kinase</keyword>
<evidence type="ECO:0000256" key="10">
    <source>
        <dbReference type="ARBA" id="ARBA00068150"/>
    </source>
</evidence>
<dbReference type="InterPro" id="IPR011990">
    <property type="entry name" value="TPR-like_helical_dom_sf"/>
</dbReference>
<feature type="domain" description="Response regulatory" evidence="15">
    <location>
        <begin position="1841"/>
        <end position="1958"/>
    </location>
</feature>
<evidence type="ECO:0000256" key="2">
    <source>
        <dbReference type="ARBA" id="ARBA00012438"/>
    </source>
</evidence>
<dbReference type="InterPro" id="IPR001789">
    <property type="entry name" value="Sig_transdc_resp-reg_receiver"/>
</dbReference>
<evidence type="ECO:0000256" key="6">
    <source>
        <dbReference type="ARBA" id="ARBA00022777"/>
    </source>
</evidence>
<dbReference type="InterPro" id="IPR004358">
    <property type="entry name" value="Sig_transdc_His_kin-like_C"/>
</dbReference>
<dbReference type="SMART" id="SM00387">
    <property type="entry name" value="HATPase_c"/>
    <property type="match status" value="1"/>
</dbReference>
<dbReference type="InterPro" id="IPR000719">
    <property type="entry name" value="Prot_kinase_dom"/>
</dbReference>
<dbReference type="SUPFAM" id="SSF47384">
    <property type="entry name" value="Homodimeric domain of signal transducing histidine kinase"/>
    <property type="match status" value="1"/>
</dbReference>
<dbReference type="SUPFAM" id="SSF52540">
    <property type="entry name" value="P-loop containing nucleoside triphosphate hydrolases"/>
    <property type="match status" value="1"/>
</dbReference>
<dbReference type="Gene3D" id="1.10.510.10">
    <property type="entry name" value="Transferase(Phosphotransferase) domain 1"/>
    <property type="match status" value="1"/>
</dbReference>
<dbReference type="InterPro" id="IPR036097">
    <property type="entry name" value="HisK_dim/P_sf"/>
</dbReference>
<dbReference type="Gene3D" id="3.40.50.2300">
    <property type="match status" value="1"/>
</dbReference>
<dbReference type="Pfam" id="PF00072">
    <property type="entry name" value="Response_reg"/>
    <property type="match status" value="1"/>
</dbReference>
<dbReference type="CDD" id="cd14014">
    <property type="entry name" value="STKc_PknB_like"/>
    <property type="match status" value="1"/>
</dbReference>
<dbReference type="InterPro" id="IPR003018">
    <property type="entry name" value="GAF"/>
</dbReference>
<feature type="modified residue" description="4-aspartylphosphate" evidence="11">
    <location>
        <position position="1890"/>
    </location>
</feature>
<keyword evidence="17" id="KW-1185">Reference proteome</keyword>
<dbReference type="Pfam" id="PF00069">
    <property type="entry name" value="Pkinase"/>
    <property type="match status" value="1"/>
</dbReference>
<dbReference type="FunFam" id="3.30.565.10:FF:000010">
    <property type="entry name" value="Sensor histidine kinase RcsC"/>
    <property type="match status" value="1"/>
</dbReference>
<dbReference type="InterPro" id="IPR005467">
    <property type="entry name" value="His_kinase_dom"/>
</dbReference>
<dbReference type="InterPro" id="IPR036890">
    <property type="entry name" value="HATPase_C_sf"/>
</dbReference>
<keyword evidence="4 16" id="KW-0808">Transferase</keyword>
<keyword evidence="3 11" id="KW-0597">Phosphoprotein</keyword>
<dbReference type="PROSITE" id="PS50109">
    <property type="entry name" value="HIS_KIN"/>
    <property type="match status" value="1"/>
</dbReference>
<proteinExistence type="predicted"/>
<keyword evidence="8" id="KW-0902">Two-component regulatory system</keyword>
<dbReference type="PRINTS" id="PR00344">
    <property type="entry name" value="BCTRLSENSOR"/>
</dbReference>
<dbReference type="SUPFAM" id="SSF56112">
    <property type="entry name" value="Protein kinase-like (PK-like)"/>
    <property type="match status" value="1"/>
</dbReference>
<evidence type="ECO:0000256" key="11">
    <source>
        <dbReference type="PROSITE-ProRule" id="PRU00169"/>
    </source>
</evidence>
<dbReference type="Pfam" id="PF00512">
    <property type="entry name" value="HisKA"/>
    <property type="match status" value="1"/>
</dbReference>
<dbReference type="PANTHER" id="PTHR45339">
    <property type="entry name" value="HYBRID SIGNAL TRANSDUCTION HISTIDINE KINASE J"/>
    <property type="match status" value="1"/>
</dbReference>
<dbReference type="SMART" id="SM00028">
    <property type="entry name" value="TPR"/>
    <property type="match status" value="5"/>
</dbReference>
<dbReference type="InterPro" id="IPR011006">
    <property type="entry name" value="CheY-like_superfamily"/>
</dbReference>
<dbReference type="SUPFAM" id="SSF52172">
    <property type="entry name" value="CheY-like"/>
    <property type="match status" value="1"/>
</dbReference>
<comment type="subunit">
    <text evidence="9">At low DSF concentrations, interacts with RpfF.</text>
</comment>
<dbReference type="GO" id="GO:0000155">
    <property type="term" value="F:phosphorelay sensor kinase activity"/>
    <property type="evidence" value="ECO:0007669"/>
    <property type="project" value="InterPro"/>
</dbReference>
<dbReference type="PROSITE" id="PS50110">
    <property type="entry name" value="RESPONSE_REGULATORY"/>
    <property type="match status" value="1"/>
</dbReference>
<reference evidence="16 17" key="1">
    <citation type="submission" date="2019-02" db="EMBL/GenBank/DDBJ databases">
        <title>Deep-cultivation of Planctomycetes and their phenomic and genomic characterization uncovers novel biology.</title>
        <authorList>
            <person name="Wiegand S."/>
            <person name="Jogler M."/>
            <person name="Boedeker C."/>
            <person name="Pinto D."/>
            <person name="Vollmers J."/>
            <person name="Rivas-Marin E."/>
            <person name="Kohn T."/>
            <person name="Peeters S.H."/>
            <person name="Heuer A."/>
            <person name="Rast P."/>
            <person name="Oberbeckmann S."/>
            <person name="Bunk B."/>
            <person name="Jeske O."/>
            <person name="Meyerdierks A."/>
            <person name="Storesund J.E."/>
            <person name="Kallscheuer N."/>
            <person name="Luecker S."/>
            <person name="Lage O.M."/>
            <person name="Pohl T."/>
            <person name="Merkel B.J."/>
            <person name="Hornburger P."/>
            <person name="Mueller R.-W."/>
            <person name="Bruemmer F."/>
            <person name="Labrenz M."/>
            <person name="Spormann A.M."/>
            <person name="Op den Camp H."/>
            <person name="Overmann J."/>
            <person name="Amann R."/>
            <person name="Jetten M.S.M."/>
            <person name="Mascher T."/>
            <person name="Medema M.H."/>
            <person name="Devos D.P."/>
            <person name="Kaster A.-K."/>
            <person name="Ovreas L."/>
            <person name="Rohde M."/>
            <person name="Galperin M.Y."/>
            <person name="Jogler C."/>
        </authorList>
    </citation>
    <scope>NUCLEOTIDE SEQUENCE [LARGE SCALE GENOMIC DNA]</scope>
    <source>
        <strain evidence="16 17">Q31a</strain>
    </source>
</reference>
<dbReference type="PANTHER" id="PTHR45339:SF5">
    <property type="entry name" value="HISTIDINE KINASE"/>
    <property type="match status" value="1"/>
</dbReference>
<evidence type="ECO:0000256" key="5">
    <source>
        <dbReference type="ARBA" id="ARBA00022741"/>
    </source>
</evidence>
<evidence type="ECO:0000259" key="13">
    <source>
        <dbReference type="PROSITE" id="PS50011"/>
    </source>
</evidence>
<organism evidence="16 17">
    <name type="scientific">Aureliella helgolandensis</name>
    <dbReference type="NCBI Taxonomy" id="2527968"/>
    <lineage>
        <taxon>Bacteria</taxon>
        <taxon>Pseudomonadati</taxon>
        <taxon>Planctomycetota</taxon>
        <taxon>Planctomycetia</taxon>
        <taxon>Pirellulales</taxon>
        <taxon>Pirellulaceae</taxon>
        <taxon>Aureliella</taxon>
    </lineage>
</organism>
<dbReference type="InterPro" id="IPR027417">
    <property type="entry name" value="P-loop_NTPase"/>
</dbReference>
<dbReference type="InterPro" id="IPR003594">
    <property type="entry name" value="HATPase_dom"/>
</dbReference>
<dbReference type="Pfam" id="PF13185">
    <property type="entry name" value="GAF_2"/>
    <property type="match status" value="1"/>
</dbReference>
<evidence type="ECO:0000259" key="15">
    <source>
        <dbReference type="PROSITE" id="PS50110"/>
    </source>
</evidence>
<dbReference type="InterPro" id="IPR029016">
    <property type="entry name" value="GAF-like_dom_sf"/>
</dbReference>
<dbReference type="InterPro" id="IPR011009">
    <property type="entry name" value="Kinase-like_dom_sf"/>
</dbReference>
<feature type="coiled-coil region" evidence="12">
    <location>
        <begin position="1425"/>
        <end position="1452"/>
    </location>
</feature>
<dbReference type="CDD" id="cd17546">
    <property type="entry name" value="REC_hyHK_CKI1_RcsC-like"/>
    <property type="match status" value="1"/>
</dbReference>
<accession>A0A518G8Y1</accession>
<name>A0A518G8Y1_9BACT</name>
<dbReference type="InterPro" id="IPR019734">
    <property type="entry name" value="TPR_rpt"/>
</dbReference>
<dbReference type="KEGG" id="ahel:Q31a_33680"/>
<dbReference type="FunFam" id="1.10.287.130:FF:000002">
    <property type="entry name" value="Two-component osmosensing histidine kinase"/>
    <property type="match status" value="1"/>
</dbReference>
<dbReference type="CDD" id="cd16922">
    <property type="entry name" value="HATPase_EvgS-ArcB-TorS-like"/>
    <property type="match status" value="1"/>
</dbReference>
<evidence type="ECO:0000259" key="14">
    <source>
        <dbReference type="PROSITE" id="PS50109"/>
    </source>
</evidence>
<dbReference type="EMBL" id="CP036298">
    <property type="protein sequence ID" value="QDV25046.1"/>
    <property type="molecule type" value="Genomic_DNA"/>
</dbReference>
<dbReference type="Proteomes" id="UP000318017">
    <property type="component" value="Chromosome"/>
</dbReference>
<dbReference type="CDD" id="cd00082">
    <property type="entry name" value="HisKA"/>
    <property type="match status" value="1"/>
</dbReference>
<dbReference type="SUPFAM" id="SSF55874">
    <property type="entry name" value="ATPase domain of HSP90 chaperone/DNA topoisomerase II/histidine kinase"/>
    <property type="match status" value="1"/>
</dbReference>
<dbReference type="Gene3D" id="3.30.565.10">
    <property type="entry name" value="Histidine kinase-like ATPase, C-terminal domain"/>
    <property type="match status" value="1"/>
</dbReference>
<evidence type="ECO:0000256" key="3">
    <source>
        <dbReference type="ARBA" id="ARBA00022553"/>
    </source>
</evidence>
<evidence type="ECO:0000256" key="12">
    <source>
        <dbReference type="SAM" id="Coils"/>
    </source>
</evidence>
<evidence type="ECO:0000256" key="8">
    <source>
        <dbReference type="ARBA" id="ARBA00023012"/>
    </source>
</evidence>
<dbReference type="SUPFAM" id="SSF48452">
    <property type="entry name" value="TPR-like"/>
    <property type="match status" value="1"/>
</dbReference>
<evidence type="ECO:0000256" key="9">
    <source>
        <dbReference type="ARBA" id="ARBA00064003"/>
    </source>
</evidence>
<feature type="domain" description="Histidine kinase" evidence="14">
    <location>
        <begin position="1466"/>
        <end position="1687"/>
    </location>
</feature>
<dbReference type="Gene3D" id="1.10.287.130">
    <property type="match status" value="1"/>
</dbReference>
<gene>
    <name evidence="16" type="primary">barA_4</name>
    <name evidence="16" type="ORF">Q31a_33680</name>
</gene>
<protein>
    <recommendedName>
        <fullName evidence="10">Sensory/regulatory protein RpfC</fullName>
        <ecNumber evidence="2">2.7.13.3</ecNumber>
    </recommendedName>
</protein>
<dbReference type="SUPFAM" id="SSF55781">
    <property type="entry name" value="GAF domain-like"/>
    <property type="match status" value="1"/>
</dbReference>
<feature type="domain" description="Protein kinase" evidence="13">
    <location>
        <begin position="23"/>
        <end position="288"/>
    </location>
</feature>
<evidence type="ECO:0000256" key="4">
    <source>
        <dbReference type="ARBA" id="ARBA00022679"/>
    </source>
</evidence>
<comment type="catalytic activity">
    <reaction evidence="1">
        <text>ATP + protein L-histidine = ADP + protein N-phospho-L-histidine.</text>
        <dbReference type="EC" id="2.7.13.3"/>
    </reaction>
</comment>
<evidence type="ECO:0000256" key="1">
    <source>
        <dbReference type="ARBA" id="ARBA00000085"/>
    </source>
</evidence>
<dbReference type="OrthoDB" id="9762493at2"/>
<dbReference type="RefSeq" id="WP_145079599.1">
    <property type="nucleotide sequence ID" value="NZ_CP036298.1"/>
</dbReference>
<dbReference type="EC" id="2.7.13.3" evidence="2"/>
<evidence type="ECO:0000256" key="7">
    <source>
        <dbReference type="ARBA" id="ARBA00022840"/>
    </source>
</evidence>
<keyword evidence="5" id="KW-0547">Nucleotide-binding</keyword>
<dbReference type="Pfam" id="PF02518">
    <property type="entry name" value="HATPase_c"/>
    <property type="match status" value="1"/>
</dbReference>
<dbReference type="InterPro" id="IPR041664">
    <property type="entry name" value="AAA_16"/>
</dbReference>
<keyword evidence="7" id="KW-0067">ATP-binding</keyword>
<dbReference type="SMART" id="SM00220">
    <property type="entry name" value="S_TKc"/>
    <property type="match status" value="1"/>
</dbReference>